<dbReference type="SUPFAM" id="SSF82657">
    <property type="entry name" value="BolA-like"/>
    <property type="match status" value="1"/>
</dbReference>
<dbReference type="AlphaFoldDB" id="A0A103YL54"/>
<comment type="subcellular location">
    <subcellularLocation>
        <location evidence="1">Plastid</location>
        <location evidence="1">Chloroplast</location>
    </subcellularLocation>
</comment>
<gene>
    <name evidence="7" type="ORF">Ccrd_010547</name>
</gene>
<dbReference type="GO" id="GO:0009507">
    <property type="term" value="C:chloroplast"/>
    <property type="evidence" value="ECO:0007669"/>
    <property type="project" value="UniProtKB-SubCell"/>
</dbReference>
<dbReference type="SUPFAM" id="SSF82649">
    <property type="entry name" value="SufE/NifU"/>
    <property type="match status" value="1"/>
</dbReference>
<dbReference type="Pfam" id="PF11955">
    <property type="entry name" value="PORR"/>
    <property type="match status" value="1"/>
</dbReference>
<sequence length="772" mass="88333">MALFFRSTTPINHLHHRFCLQPCRTFVDARVKWVRDAYLDFAVEKEKNLKQIISLKNLIVSQPSKTILLSTVSVYKTLFNLPTTATNFFQKYPSLFQIFQSSKPFSLPHVKLTPQALTVHNEESKILNSSHYRKDVAERLVKLLMLTRAKRLPLDIIDLIRFDLGLPHDFILTLLPEFPAYFQICNMGYNNSKGCEVFGLELVSWRENFATSVLQRKSMEENRGIIRGMPIKFSINLPRGFDLEKKVRIWMHEWQNLPYISPYEDAFFLPPNGDQAEKWTVAVLHELMHLLVSKKTEKENLLALGDYLGFGPRFKKALVHHPGIFYVSNKIRTQTVVLREAYKKDLLAERNLLMGMRYRYLHLMNQQVKVKRTFTLGVKGILVHHCRRLGYDNQRAASFLLFDPSLPLSRHNLPQSMNFIMSFLLFPPKFPISSPIFKPLTLYTFPLSSPKRLSLIKSITIQSIPTTPSPPISASRSSYEPNVLQSMEELPKKLQEIVTLFQSVQDPRAKYEQLLFYGKNLKPLETQFKTNENKVKGCVSQVWLRAYFDSDNKNVIFEADSDSVLTKGLAALLVQGLSGHAIQEILKVSPDFIVLLGLQQSLTPSRNNGFLNMLKLMQKKAFTLYVEAEKGIESRPEIQNPMEKVELDSKIENSIQNFEVDSESNGDSNDSKDVGVLGSRGQRMLEILKRELKPIELKVNDVSYEHGGHGGVKGSNGETHFNLKVVSMDFEGKSMVKRHRLVYSLLEDELQSGLHALAIEAKTPTEVTKVDS</sequence>
<evidence type="ECO:0000256" key="2">
    <source>
        <dbReference type="ARBA" id="ARBA00022528"/>
    </source>
</evidence>
<dbReference type="InterPro" id="IPR003808">
    <property type="entry name" value="Fe-S_metab-assoc_dom"/>
</dbReference>
<evidence type="ECO:0000256" key="4">
    <source>
        <dbReference type="ARBA" id="ARBA00022946"/>
    </source>
</evidence>
<dbReference type="Gramene" id="KVI11050">
    <property type="protein sequence ID" value="KVI11050"/>
    <property type="gene ID" value="Ccrd_010547"/>
</dbReference>
<evidence type="ECO:0000256" key="1">
    <source>
        <dbReference type="ARBA" id="ARBA00004229"/>
    </source>
</evidence>
<evidence type="ECO:0000313" key="7">
    <source>
        <dbReference type="EMBL" id="KVI11050.1"/>
    </source>
</evidence>
<evidence type="ECO:0000313" key="8">
    <source>
        <dbReference type="Proteomes" id="UP000243975"/>
    </source>
</evidence>
<dbReference type="EMBL" id="LEKV01000937">
    <property type="protein sequence ID" value="KVI11050.1"/>
    <property type="molecule type" value="Genomic_DNA"/>
</dbReference>
<dbReference type="Pfam" id="PF02657">
    <property type="entry name" value="SufE"/>
    <property type="match status" value="1"/>
</dbReference>
<dbReference type="InterPro" id="IPR021099">
    <property type="entry name" value="PORR_domain"/>
</dbReference>
<keyword evidence="3" id="KW-0934">Plastid</keyword>
<dbReference type="PANTHER" id="PTHR46230:SF3">
    <property type="entry name" value="SUFE-LIKE PROTEIN 1, CHLOROPLASTIC_MITOCHONDRIAL"/>
    <property type="match status" value="1"/>
</dbReference>
<dbReference type="InterPro" id="IPR002634">
    <property type="entry name" value="BolA"/>
</dbReference>
<keyword evidence="4" id="KW-0809">Transit peptide</keyword>
<dbReference type="InterPro" id="IPR036065">
    <property type="entry name" value="BolA-like_sf"/>
</dbReference>
<protein>
    <submittedName>
        <fullName evidence="7">BolA protein</fullName>
    </submittedName>
</protein>
<feature type="domain" description="PORR" evidence="6">
    <location>
        <begin position="34"/>
        <end position="367"/>
    </location>
</feature>
<comment type="caution">
    <text evidence="7">The sequence shown here is derived from an EMBL/GenBank/DDBJ whole genome shotgun (WGS) entry which is preliminary data.</text>
</comment>
<proteinExistence type="predicted"/>
<dbReference type="Pfam" id="PF01722">
    <property type="entry name" value="BolA"/>
    <property type="match status" value="1"/>
</dbReference>
<evidence type="ECO:0000259" key="6">
    <source>
        <dbReference type="Pfam" id="PF11955"/>
    </source>
</evidence>
<dbReference type="PANTHER" id="PTHR46230">
    <property type="match status" value="1"/>
</dbReference>
<dbReference type="FunFam" id="3.30.300.90:FF:000004">
    <property type="entry name" value="SufE-like protein, chloroplastic"/>
    <property type="match status" value="1"/>
</dbReference>
<dbReference type="Gene3D" id="3.30.300.90">
    <property type="entry name" value="BolA-like"/>
    <property type="match status" value="1"/>
</dbReference>
<organism evidence="7 8">
    <name type="scientific">Cynara cardunculus var. scolymus</name>
    <name type="common">Globe artichoke</name>
    <name type="synonym">Cynara scolymus</name>
    <dbReference type="NCBI Taxonomy" id="59895"/>
    <lineage>
        <taxon>Eukaryota</taxon>
        <taxon>Viridiplantae</taxon>
        <taxon>Streptophyta</taxon>
        <taxon>Embryophyta</taxon>
        <taxon>Tracheophyta</taxon>
        <taxon>Spermatophyta</taxon>
        <taxon>Magnoliopsida</taxon>
        <taxon>eudicotyledons</taxon>
        <taxon>Gunneridae</taxon>
        <taxon>Pentapetalae</taxon>
        <taxon>asterids</taxon>
        <taxon>campanulids</taxon>
        <taxon>Asterales</taxon>
        <taxon>Asteraceae</taxon>
        <taxon>Carduoideae</taxon>
        <taxon>Cardueae</taxon>
        <taxon>Carduinae</taxon>
        <taxon>Cynara</taxon>
    </lineage>
</organism>
<reference evidence="7 8" key="1">
    <citation type="journal article" date="2016" name="Sci. Rep.">
        <title>The genome sequence of the outbreeding globe artichoke constructed de novo incorporating a phase-aware low-pass sequencing strategy of F1 progeny.</title>
        <authorList>
            <person name="Scaglione D."/>
            <person name="Reyes-Chin-Wo S."/>
            <person name="Acquadro A."/>
            <person name="Froenicke L."/>
            <person name="Portis E."/>
            <person name="Beitel C."/>
            <person name="Tirone M."/>
            <person name="Mauro R."/>
            <person name="Lo Monaco A."/>
            <person name="Mauromicale G."/>
            <person name="Faccioli P."/>
            <person name="Cattivelli L."/>
            <person name="Rieseberg L."/>
            <person name="Michelmore R."/>
            <person name="Lanteri S."/>
        </authorList>
    </citation>
    <scope>NUCLEOTIDE SEQUENCE [LARGE SCALE GENOMIC DNA]</scope>
    <source>
        <strain evidence="7">2C</strain>
    </source>
</reference>
<evidence type="ECO:0000256" key="3">
    <source>
        <dbReference type="ARBA" id="ARBA00022640"/>
    </source>
</evidence>
<evidence type="ECO:0000259" key="5">
    <source>
        <dbReference type="Pfam" id="PF02657"/>
    </source>
</evidence>
<dbReference type="GO" id="GO:0016226">
    <property type="term" value="P:iron-sulfur cluster assembly"/>
    <property type="evidence" value="ECO:0007669"/>
    <property type="project" value="TreeGrafter"/>
</dbReference>
<feature type="domain" description="Fe-S metabolism associated" evidence="5">
    <location>
        <begin position="500"/>
        <end position="619"/>
    </location>
</feature>
<dbReference type="Proteomes" id="UP000243975">
    <property type="component" value="Unassembled WGS sequence"/>
</dbReference>
<keyword evidence="2" id="KW-0150">Chloroplast</keyword>
<accession>A0A103YL54</accession>
<dbReference type="Gene3D" id="3.90.1010.10">
    <property type="match status" value="1"/>
</dbReference>
<dbReference type="GO" id="GO:0003723">
    <property type="term" value="F:RNA binding"/>
    <property type="evidence" value="ECO:0007669"/>
    <property type="project" value="InterPro"/>
</dbReference>
<name>A0A103YL54_CYNCS</name>
<keyword evidence="8" id="KW-1185">Reference proteome</keyword>